<evidence type="ECO:0008006" key="4">
    <source>
        <dbReference type="Google" id="ProtNLM"/>
    </source>
</evidence>
<comment type="caution">
    <text evidence="2">The sequence shown here is derived from an EMBL/GenBank/DDBJ whole genome shotgun (WGS) entry which is preliminary data.</text>
</comment>
<evidence type="ECO:0000256" key="1">
    <source>
        <dbReference type="SAM" id="Phobius"/>
    </source>
</evidence>
<evidence type="ECO:0000313" key="3">
    <source>
        <dbReference type="Proteomes" id="UP000480246"/>
    </source>
</evidence>
<protein>
    <recommendedName>
        <fullName evidence="4">ABC transporter permease</fullName>
    </recommendedName>
</protein>
<dbReference type="RefSeq" id="WP_153403664.1">
    <property type="nucleotide sequence ID" value="NZ_ML762431.1"/>
</dbReference>
<feature type="transmembrane region" description="Helical" evidence="1">
    <location>
        <begin position="25"/>
        <end position="49"/>
    </location>
</feature>
<dbReference type="Proteomes" id="UP000480246">
    <property type="component" value="Unassembled WGS sequence"/>
</dbReference>
<keyword evidence="3" id="KW-1185">Reference proteome</keyword>
<dbReference type="AlphaFoldDB" id="A0A7C8KPW3"/>
<evidence type="ECO:0000313" key="2">
    <source>
        <dbReference type="EMBL" id="KAB8133606.1"/>
    </source>
</evidence>
<gene>
    <name evidence="2" type="ORF">F9U64_11895</name>
</gene>
<keyword evidence="1" id="KW-0472">Membrane</keyword>
<keyword evidence="1" id="KW-0812">Transmembrane</keyword>
<sequence length="168" mass="19427">MKLINEEKKGRLDQLYATKLSRAKFYWYHVLLASLLGVLGQFAAIFGLYSAQLSVMETPFSLWEITRAGIVWLPAVLFFIGILSVLIGWLPRLTVIIWGYLVFAFFVSYFGQMMTIPEFVVNLNVFSYIPKVPTEEWNWGSLIVILLMALFMFFIGFIGYKKRDLVTE</sequence>
<proteinExistence type="predicted"/>
<feature type="transmembrane region" description="Helical" evidence="1">
    <location>
        <begin position="69"/>
        <end position="90"/>
    </location>
</feature>
<dbReference type="OrthoDB" id="2014935at2"/>
<name>A0A7C8KPW3_9BACI</name>
<feature type="transmembrane region" description="Helical" evidence="1">
    <location>
        <begin position="97"/>
        <end position="117"/>
    </location>
</feature>
<reference evidence="2 3" key="1">
    <citation type="submission" date="2019-10" db="EMBL/GenBank/DDBJ databases">
        <title>Gracilibacillus sp. nov. isolated from rice seeds.</title>
        <authorList>
            <person name="He S."/>
        </authorList>
    </citation>
    <scope>NUCLEOTIDE SEQUENCE [LARGE SCALE GENOMIC DNA]</scope>
    <source>
        <strain evidence="2 3">TD8</strain>
    </source>
</reference>
<accession>A0A7C8KPW3</accession>
<dbReference type="EMBL" id="WEID01000057">
    <property type="protein sequence ID" value="KAB8133606.1"/>
    <property type="molecule type" value="Genomic_DNA"/>
</dbReference>
<keyword evidence="1" id="KW-1133">Transmembrane helix</keyword>
<organism evidence="2 3">
    <name type="scientific">Gracilibacillus oryzae</name>
    <dbReference type="NCBI Taxonomy" id="1672701"/>
    <lineage>
        <taxon>Bacteria</taxon>
        <taxon>Bacillati</taxon>
        <taxon>Bacillota</taxon>
        <taxon>Bacilli</taxon>
        <taxon>Bacillales</taxon>
        <taxon>Bacillaceae</taxon>
        <taxon>Gracilibacillus</taxon>
    </lineage>
</organism>
<feature type="transmembrane region" description="Helical" evidence="1">
    <location>
        <begin position="137"/>
        <end position="160"/>
    </location>
</feature>